<dbReference type="SUPFAM" id="SSF57535">
    <property type="entry name" value="Complement control module/SCR domain"/>
    <property type="match status" value="1"/>
</dbReference>
<dbReference type="CDD" id="cd00033">
    <property type="entry name" value="CCP"/>
    <property type="match status" value="1"/>
</dbReference>
<dbReference type="InterPro" id="IPR035976">
    <property type="entry name" value="Sushi/SCR/CCP_sf"/>
</dbReference>
<proteinExistence type="predicted"/>
<dbReference type="SMART" id="SM00032">
    <property type="entry name" value="CCP"/>
    <property type="match status" value="1"/>
</dbReference>
<evidence type="ECO:0000256" key="2">
    <source>
        <dbReference type="PROSITE-ProRule" id="PRU00302"/>
    </source>
</evidence>
<evidence type="ECO:0000259" key="3">
    <source>
        <dbReference type="PROSITE" id="PS50923"/>
    </source>
</evidence>
<dbReference type="EMBL" id="CAXIEN010000135">
    <property type="protein sequence ID" value="CAL1280741.1"/>
    <property type="molecule type" value="Genomic_DNA"/>
</dbReference>
<keyword evidence="1" id="KW-1015">Disulfide bond</keyword>
<evidence type="ECO:0000313" key="5">
    <source>
        <dbReference type="Proteomes" id="UP001497382"/>
    </source>
</evidence>
<keyword evidence="5" id="KW-1185">Reference proteome</keyword>
<accession>A0AAV2A9R9</accession>
<dbReference type="Gene3D" id="2.10.70.10">
    <property type="entry name" value="Complement Module, domain 1"/>
    <property type="match status" value="1"/>
</dbReference>
<keyword evidence="2" id="KW-0768">Sushi</keyword>
<dbReference type="AlphaFoldDB" id="A0AAV2A9R9"/>
<protein>
    <recommendedName>
        <fullName evidence="3">Sushi domain-containing protein</fullName>
    </recommendedName>
</protein>
<feature type="domain" description="Sushi" evidence="3">
    <location>
        <begin position="55"/>
        <end position="124"/>
    </location>
</feature>
<sequence length="125" mass="14128">MRSVPKCQVKSNFKKNDIKRTYVICLHEDSLASWASVTHFSLQSYATALILFFSVKCADPPAVLNGSYTLESSENHPLTIRTKVIYSCDSGYHLDNFADSVLTCTLNWDYNEVFWNGTTPGCIFE</sequence>
<dbReference type="Pfam" id="PF00084">
    <property type="entry name" value="Sushi"/>
    <property type="match status" value="1"/>
</dbReference>
<evidence type="ECO:0000313" key="4">
    <source>
        <dbReference type="EMBL" id="CAL1280741.1"/>
    </source>
</evidence>
<name>A0AAV2A9R9_9ARAC</name>
<dbReference type="PROSITE" id="PS50923">
    <property type="entry name" value="SUSHI"/>
    <property type="match status" value="1"/>
</dbReference>
<gene>
    <name evidence="4" type="ORF">LARSCL_LOCUS11149</name>
</gene>
<dbReference type="InterPro" id="IPR000436">
    <property type="entry name" value="Sushi_SCR_CCP_dom"/>
</dbReference>
<reference evidence="4 5" key="1">
    <citation type="submission" date="2024-04" db="EMBL/GenBank/DDBJ databases">
        <authorList>
            <person name="Rising A."/>
            <person name="Reimegard J."/>
            <person name="Sonavane S."/>
            <person name="Akerstrom W."/>
            <person name="Nylinder S."/>
            <person name="Hedman E."/>
            <person name="Kallberg Y."/>
        </authorList>
    </citation>
    <scope>NUCLEOTIDE SEQUENCE [LARGE SCALE GENOMIC DNA]</scope>
</reference>
<comment type="caution">
    <text evidence="4">The sequence shown here is derived from an EMBL/GenBank/DDBJ whole genome shotgun (WGS) entry which is preliminary data.</text>
</comment>
<comment type="caution">
    <text evidence="2">Lacks conserved residue(s) required for the propagation of feature annotation.</text>
</comment>
<organism evidence="4 5">
    <name type="scientific">Larinioides sclopetarius</name>
    <dbReference type="NCBI Taxonomy" id="280406"/>
    <lineage>
        <taxon>Eukaryota</taxon>
        <taxon>Metazoa</taxon>
        <taxon>Ecdysozoa</taxon>
        <taxon>Arthropoda</taxon>
        <taxon>Chelicerata</taxon>
        <taxon>Arachnida</taxon>
        <taxon>Araneae</taxon>
        <taxon>Araneomorphae</taxon>
        <taxon>Entelegynae</taxon>
        <taxon>Araneoidea</taxon>
        <taxon>Araneidae</taxon>
        <taxon>Larinioides</taxon>
    </lineage>
</organism>
<dbReference type="Proteomes" id="UP001497382">
    <property type="component" value="Unassembled WGS sequence"/>
</dbReference>
<evidence type="ECO:0000256" key="1">
    <source>
        <dbReference type="ARBA" id="ARBA00023157"/>
    </source>
</evidence>